<organism evidence="2 3">
    <name type="scientific">Halogeometricum rufum</name>
    <dbReference type="NCBI Taxonomy" id="553469"/>
    <lineage>
        <taxon>Archaea</taxon>
        <taxon>Methanobacteriati</taxon>
        <taxon>Methanobacteriota</taxon>
        <taxon>Stenosarchaea group</taxon>
        <taxon>Halobacteria</taxon>
        <taxon>Halobacteriales</taxon>
        <taxon>Haloferacaceae</taxon>
        <taxon>Halogeometricum</taxon>
    </lineage>
</organism>
<evidence type="ECO:0008006" key="4">
    <source>
        <dbReference type="Google" id="ProtNLM"/>
    </source>
</evidence>
<dbReference type="AlphaFoldDB" id="A0A1I6IL01"/>
<feature type="transmembrane region" description="Helical" evidence="1">
    <location>
        <begin position="121"/>
        <end position="141"/>
    </location>
</feature>
<keyword evidence="3" id="KW-1185">Reference proteome</keyword>
<evidence type="ECO:0000313" key="3">
    <source>
        <dbReference type="Proteomes" id="UP000198531"/>
    </source>
</evidence>
<name>A0A1I6IL01_9EURY</name>
<reference evidence="3" key="1">
    <citation type="submission" date="2016-10" db="EMBL/GenBank/DDBJ databases">
        <authorList>
            <person name="Varghese N."/>
            <person name="Submissions S."/>
        </authorList>
    </citation>
    <scope>NUCLEOTIDE SEQUENCE [LARGE SCALE GENOMIC DNA]</scope>
    <source>
        <strain evidence="3">CGMCC 1.7736</strain>
    </source>
</reference>
<accession>A0A1I6IL01</accession>
<feature type="transmembrane region" description="Helical" evidence="1">
    <location>
        <begin position="90"/>
        <end position="109"/>
    </location>
</feature>
<protein>
    <recommendedName>
        <fullName evidence="4">DUF1109 domain-containing protein</fullName>
    </recommendedName>
</protein>
<feature type="transmembrane region" description="Helical" evidence="1">
    <location>
        <begin position="9"/>
        <end position="27"/>
    </location>
</feature>
<feature type="transmembrane region" description="Helical" evidence="1">
    <location>
        <begin position="61"/>
        <end position="78"/>
    </location>
</feature>
<gene>
    <name evidence="2" type="ORF">SAMN04487947_3372</name>
</gene>
<evidence type="ECO:0000256" key="1">
    <source>
        <dbReference type="SAM" id="Phobius"/>
    </source>
</evidence>
<dbReference type="OrthoDB" id="343036at2157"/>
<dbReference type="RefSeq" id="WP_089809755.1">
    <property type="nucleotide sequence ID" value="NZ_FOYT01000003.1"/>
</dbReference>
<keyword evidence="1" id="KW-1133">Transmembrane helix</keyword>
<feature type="transmembrane region" description="Helical" evidence="1">
    <location>
        <begin position="33"/>
        <end position="52"/>
    </location>
</feature>
<keyword evidence="1" id="KW-0812">Transmembrane</keyword>
<proteinExistence type="predicted"/>
<dbReference type="Proteomes" id="UP000198531">
    <property type="component" value="Unassembled WGS sequence"/>
</dbReference>
<dbReference type="EMBL" id="FOYT01000003">
    <property type="protein sequence ID" value="SFR66970.1"/>
    <property type="molecule type" value="Genomic_DNA"/>
</dbReference>
<evidence type="ECO:0000313" key="2">
    <source>
        <dbReference type="EMBL" id="SFR66970.1"/>
    </source>
</evidence>
<sequence>MVDFDSDTLFNGAAAIVATIAVVVFVVDVEFGYSPVSKFALVVLFLAGVFALTQRTSDHQLTLLGYGVVVVSAVALFVETVNTFDVGNALTVAGLLAVAAVLFWVRTRVDENDRFTTGRRATLALVVVAALVAGVLVVDVASGGPAYELRSQSEVTVPDSDRNQLRVASVVVTNPTPLPERVDAPNYAVCPAGDWSAHRRSTDSGERQRPVHAHLNVRDGYNEHVLSFSEKTYPVGLYLDGANLSGETFPIQRTDACPESETGAPFLAVYEAPDDRPSARPV</sequence>
<keyword evidence="1" id="KW-0472">Membrane</keyword>